<reference evidence="3" key="1">
    <citation type="submission" date="2017-05" db="EMBL/GenBank/DDBJ databases">
        <authorList>
            <person name="Sharma S."/>
            <person name="Sidhu C."/>
            <person name="Pinnaka A.K."/>
        </authorList>
    </citation>
    <scope>NUCLEOTIDE SEQUENCE [LARGE SCALE GENOMIC DNA]</scope>
    <source>
        <strain evidence="3">AK93</strain>
    </source>
</reference>
<dbReference type="RefSeq" id="WP_220349094.1">
    <property type="nucleotide sequence ID" value="NZ_NFZV01000090.1"/>
</dbReference>
<organism evidence="2 3">
    <name type="scientific">Alkalilimnicola ehrlichii</name>
    <dbReference type="NCBI Taxonomy" id="351052"/>
    <lineage>
        <taxon>Bacteria</taxon>
        <taxon>Pseudomonadati</taxon>
        <taxon>Pseudomonadota</taxon>
        <taxon>Gammaproteobacteria</taxon>
        <taxon>Chromatiales</taxon>
        <taxon>Ectothiorhodospiraceae</taxon>
        <taxon>Alkalilimnicola</taxon>
    </lineage>
</organism>
<keyword evidence="1" id="KW-0812">Transmembrane</keyword>
<dbReference type="AlphaFoldDB" id="A0A3E0WH02"/>
<dbReference type="Proteomes" id="UP000256763">
    <property type="component" value="Unassembled WGS sequence"/>
</dbReference>
<feature type="transmembrane region" description="Helical" evidence="1">
    <location>
        <begin position="78"/>
        <end position="99"/>
    </location>
</feature>
<gene>
    <name evidence="2" type="ORF">CAL65_22775</name>
</gene>
<dbReference type="EMBL" id="NFZW01000084">
    <property type="protein sequence ID" value="RFA30400.1"/>
    <property type="molecule type" value="Genomic_DNA"/>
</dbReference>
<comment type="caution">
    <text evidence="2">The sequence shown here is derived from an EMBL/GenBank/DDBJ whole genome shotgun (WGS) entry which is preliminary data.</text>
</comment>
<evidence type="ECO:0000313" key="3">
    <source>
        <dbReference type="Proteomes" id="UP000256763"/>
    </source>
</evidence>
<keyword evidence="1" id="KW-1133">Transmembrane helix</keyword>
<sequence>MLRRLKNLGLHGPLPRDAALVYSGAPWYGHINAERAVLVQPMGSTILYFGMSGLGFVIALIFGYVGFLGIYWGGAENLLGNVVTLSIALTGLIAGLVLARRYVRARDALYAAWDGKPDLAAGYFDRRAGKLVLPKEGREYPFAELQAYIIRHPTRHGLMLHDLVL</sequence>
<feature type="transmembrane region" description="Helical" evidence="1">
    <location>
        <begin position="45"/>
        <end position="72"/>
    </location>
</feature>
<evidence type="ECO:0000256" key="1">
    <source>
        <dbReference type="SAM" id="Phobius"/>
    </source>
</evidence>
<name>A0A3E0WH02_9GAMM</name>
<feature type="non-terminal residue" evidence="2">
    <location>
        <position position="165"/>
    </location>
</feature>
<protein>
    <submittedName>
        <fullName evidence="2">Uncharacterized protein</fullName>
    </submittedName>
</protein>
<proteinExistence type="predicted"/>
<keyword evidence="3" id="KW-1185">Reference proteome</keyword>
<keyword evidence="1" id="KW-0472">Membrane</keyword>
<evidence type="ECO:0000313" key="2">
    <source>
        <dbReference type="EMBL" id="RFA30400.1"/>
    </source>
</evidence>
<accession>A0A3E0WH02</accession>